<reference evidence="1" key="1">
    <citation type="submission" date="2016-02" db="EMBL/GenBank/DDBJ databases">
        <title>WGS assembly of Manihot esculenta.</title>
        <authorList>
            <person name="Bredeson J.V."/>
            <person name="Prochnik S.E."/>
            <person name="Lyons J.B."/>
            <person name="Schmutz J."/>
            <person name="Grimwood J."/>
            <person name="Vrebalov J."/>
            <person name="Bart R.S."/>
            <person name="Amuge T."/>
            <person name="Ferguson M.E."/>
            <person name="Green R."/>
            <person name="Putnam N."/>
            <person name="Stites J."/>
            <person name="Rounsley S."/>
            <person name="Rokhsar D.S."/>
        </authorList>
    </citation>
    <scope>NUCLEOTIDE SEQUENCE [LARGE SCALE GENOMIC DNA]</scope>
    <source>
        <tissue evidence="1">Leaf</tissue>
    </source>
</reference>
<protein>
    <submittedName>
        <fullName evidence="1">Uncharacterized protein</fullName>
    </submittedName>
</protein>
<dbReference type="EMBL" id="CM004402">
    <property type="protein sequence ID" value="OAY26330.1"/>
    <property type="molecule type" value="Genomic_DNA"/>
</dbReference>
<organism evidence="1">
    <name type="scientific">Manihot esculenta</name>
    <name type="common">Cassava</name>
    <name type="synonym">Jatropha manihot</name>
    <dbReference type="NCBI Taxonomy" id="3983"/>
    <lineage>
        <taxon>Eukaryota</taxon>
        <taxon>Viridiplantae</taxon>
        <taxon>Streptophyta</taxon>
        <taxon>Embryophyta</taxon>
        <taxon>Tracheophyta</taxon>
        <taxon>Spermatophyta</taxon>
        <taxon>Magnoliopsida</taxon>
        <taxon>eudicotyledons</taxon>
        <taxon>Gunneridae</taxon>
        <taxon>Pentapetalae</taxon>
        <taxon>rosids</taxon>
        <taxon>fabids</taxon>
        <taxon>Malpighiales</taxon>
        <taxon>Euphorbiaceae</taxon>
        <taxon>Crotonoideae</taxon>
        <taxon>Manihoteae</taxon>
        <taxon>Manihot</taxon>
    </lineage>
</organism>
<gene>
    <name evidence="1" type="ORF">MANES_16G039200</name>
</gene>
<sequence>MDFLLCFLQKNFDSHINLNMSKGMKEQEYATKTPPVKNYHLSRLFFYGPRLISLSASRTSSGLQEPNGIQLINQSTSFI</sequence>
<name>A0A2C9U9I0_MANES</name>
<evidence type="ECO:0000313" key="1">
    <source>
        <dbReference type="EMBL" id="OAY26330.1"/>
    </source>
</evidence>
<proteinExistence type="predicted"/>
<accession>A0A2C9U9I0</accession>
<dbReference type="AlphaFoldDB" id="A0A2C9U9I0"/>